<evidence type="ECO:0000313" key="3">
    <source>
        <dbReference type="Proteomes" id="UP000656274"/>
    </source>
</evidence>
<keyword evidence="1" id="KW-0812">Transmembrane</keyword>
<reference evidence="2 3" key="1">
    <citation type="submission" date="2020-10" db="EMBL/GenBank/DDBJ databases">
        <title>The genome sequence of Flavobacterium aquaticum 1Y8A.</title>
        <authorList>
            <person name="Liu Y."/>
        </authorList>
    </citation>
    <scope>NUCLEOTIDE SEQUENCE [LARGE SCALE GENOMIC DNA]</scope>
    <source>
        <strain evidence="2 3">1Y8A</strain>
    </source>
</reference>
<keyword evidence="1" id="KW-0472">Membrane</keyword>
<gene>
    <name evidence="2" type="ORF">IM755_09430</name>
</gene>
<feature type="transmembrane region" description="Helical" evidence="1">
    <location>
        <begin position="31"/>
        <end position="48"/>
    </location>
</feature>
<dbReference type="EMBL" id="JADFTZ010000004">
    <property type="protein sequence ID" value="MBE9576927.1"/>
    <property type="molecule type" value="Genomic_DNA"/>
</dbReference>
<feature type="transmembrane region" description="Helical" evidence="1">
    <location>
        <begin position="143"/>
        <end position="165"/>
    </location>
</feature>
<organism evidence="2 3">
    <name type="scientific">Flavobacterium proteolyticum</name>
    <dbReference type="NCBI Taxonomy" id="2911683"/>
    <lineage>
        <taxon>Bacteria</taxon>
        <taxon>Pseudomonadati</taxon>
        <taxon>Bacteroidota</taxon>
        <taxon>Flavobacteriia</taxon>
        <taxon>Flavobacteriales</taxon>
        <taxon>Flavobacteriaceae</taxon>
        <taxon>Flavobacterium</taxon>
    </lineage>
</organism>
<feature type="transmembrane region" description="Helical" evidence="1">
    <location>
        <begin position="55"/>
        <end position="73"/>
    </location>
</feature>
<comment type="caution">
    <text evidence="2">The sequence shown here is derived from an EMBL/GenBank/DDBJ whole genome shotgun (WGS) entry which is preliminary data.</text>
</comment>
<keyword evidence="3" id="KW-1185">Reference proteome</keyword>
<sequence>MIKVNSALILYFTAFVIYIIAVFIDSDNLELFSKPIIIPSIYYFYYISVRGKIDYLFSFSVLSFFIGEILHLISKDEFYVSGLIFLLIPYFIILFFLVQDLIYYLKKGKINLNTFSFYIILMLLVYLFFNVLMMVFEEDNFEFFIYALYGVSLLFMGVLTFVMQINFTNRTILYSGLMVISFIMSDLFFVFHKKLPDLIALKIINVSTQELSFFCYISYFIYRTKFKLYGKRNIQN</sequence>
<name>A0ABR9WSN0_9FLAO</name>
<feature type="transmembrane region" description="Helical" evidence="1">
    <location>
        <begin position="203"/>
        <end position="222"/>
    </location>
</feature>
<evidence type="ECO:0000256" key="1">
    <source>
        <dbReference type="SAM" id="Phobius"/>
    </source>
</evidence>
<accession>A0ABR9WSN0</accession>
<feature type="transmembrane region" description="Helical" evidence="1">
    <location>
        <begin position="79"/>
        <end position="105"/>
    </location>
</feature>
<feature type="transmembrane region" description="Helical" evidence="1">
    <location>
        <begin position="7"/>
        <end position="25"/>
    </location>
</feature>
<proteinExistence type="predicted"/>
<feature type="transmembrane region" description="Helical" evidence="1">
    <location>
        <begin position="117"/>
        <end position="137"/>
    </location>
</feature>
<keyword evidence="1" id="KW-1133">Transmembrane helix</keyword>
<dbReference type="RefSeq" id="WP_194096156.1">
    <property type="nucleotide sequence ID" value="NZ_JADFTZ010000004.1"/>
</dbReference>
<dbReference type="Proteomes" id="UP000656274">
    <property type="component" value="Unassembled WGS sequence"/>
</dbReference>
<evidence type="ECO:0008006" key="4">
    <source>
        <dbReference type="Google" id="ProtNLM"/>
    </source>
</evidence>
<evidence type="ECO:0000313" key="2">
    <source>
        <dbReference type="EMBL" id="MBE9576927.1"/>
    </source>
</evidence>
<protein>
    <recommendedName>
        <fullName evidence="4">YhhN-like protein</fullName>
    </recommendedName>
</protein>
<feature type="transmembrane region" description="Helical" evidence="1">
    <location>
        <begin position="172"/>
        <end position="191"/>
    </location>
</feature>